<evidence type="ECO:0000313" key="6">
    <source>
        <dbReference type="Proteomes" id="UP000243446"/>
    </source>
</evidence>
<sequence length="151" mass="17022">MKIVLLSAIFAALLLGASAQTMAGNAWGGYTGVERSKPNYRAAPSRSYDPPRHSYPQRPMPPRPHYPQRPTHWGYPPAQSQSGLNIQYQAPTTIYQNSNSYSWVNGDPNVARIESSRYSVISDWQRLGLPAPPRGSYWIYENGRYVLVPNR</sequence>
<evidence type="ECO:0000256" key="1">
    <source>
        <dbReference type="SAM" id="MobiDB-lite"/>
    </source>
</evidence>
<dbReference type="RefSeq" id="WP_005095740.1">
    <property type="nucleotide sequence ID" value="NZ_CBDBYO010000012.1"/>
</dbReference>
<keyword evidence="2" id="KW-0732">Signal</keyword>
<name>A0A2H9UMK1_9GAMM</name>
<dbReference type="Proteomes" id="UP000243446">
    <property type="component" value="Unassembled WGS sequence"/>
</dbReference>
<reference evidence="4 6" key="1">
    <citation type="submission" date="2017-11" db="EMBL/GenBank/DDBJ databases">
        <title>Revising the taxonomy of the Acinetobacter lwoffii group: the description of Acinetobacter pseudolwoffii sp. nov. and emended description of Acinetobacter lwoffii.</title>
        <authorList>
            <person name="Nemec A."/>
            <person name="Radolfova-Krizova L."/>
        </authorList>
    </citation>
    <scope>NUCLEOTIDE SEQUENCE [LARGE SCALE GENOMIC DNA]</scope>
    <source>
        <strain evidence="4 6">ANC 5044</strain>
    </source>
</reference>
<dbReference type="GeneID" id="97177360"/>
<dbReference type="Gene3D" id="3.10.450.160">
    <property type="entry name" value="inner membrane protein cigr"/>
    <property type="match status" value="1"/>
</dbReference>
<feature type="chain" id="PRO_5014179096" description="RcnB family protein" evidence="2">
    <location>
        <begin position="24"/>
        <end position="151"/>
    </location>
</feature>
<reference evidence="3 5" key="3">
    <citation type="submission" date="2017-12" db="EMBL/GenBank/DDBJ databases">
        <title>Revising the taxonomy of the Acinetobacter lwoffii group: the description of Acinetobacter pseudolwoffii sp. nov. and emended description of Acinetobacter lwoffii.</title>
        <authorList>
            <person name="Nemec A."/>
        </authorList>
    </citation>
    <scope>NUCLEOTIDE SEQUENCE [LARGE SCALE GENOMIC DNA]</scope>
    <source>
        <strain evidence="3 5">ANC 5347</strain>
    </source>
</reference>
<proteinExistence type="predicted"/>
<dbReference type="Pfam" id="PF11776">
    <property type="entry name" value="RcnB"/>
    <property type="match status" value="1"/>
</dbReference>
<dbReference type="Proteomes" id="UP000242351">
    <property type="component" value="Unassembled WGS sequence"/>
</dbReference>
<evidence type="ECO:0000256" key="2">
    <source>
        <dbReference type="SAM" id="SignalP"/>
    </source>
</evidence>
<accession>A0A2H9YVB7</accession>
<reference evidence="3 5" key="2">
    <citation type="submission" date="2017-11" db="EMBL/GenBank/DDBJ databases">
        <authorList>
            <person name="Han C.G."/>
        </authorList>
    </citation>
    <scope>NUCLEOTIDE SEQUENCE [LARGE SCALE GENOMIC DNA]</scope>
    <source>
        <strain evidence="3 5">ANC 5347</strain>
    </source>
</reference>
<evidence type="ECO:0008006" key="7">
    <source>
        <dbReference type="Google" id="ProtNLM"/>
    </source>
</evidence>
<feature type="compositionally biased region" description="Pro residues" evidence="1">
    <location>
        <begin position="58"/>
        <end position="67"/>
    </location>
</feature>
<dbReference type="AlphaFoldDB" id="A0A2H9UMK1"/>
<evidence type="ECO:0000313" key="5">
    <source>
        <dbReference type="Proteomes" id="UP000242351"/>
    </source>
</evidence>
<comment type="caution">
    <text evidence="3">The sequence shown here is derived from an EMBL/GenBank/DDBJ whole genome shotgun (WGS) entry which is preliminary data.</text>
</comment>
<feature type="signal peptide" evidence="2">
    <location>
        <begin position="1"/>
        <end position="23"/>
    </location>
</feature>
<dbReference type="EMBL" id="PGOZ01000005">
    <property type="protein sequence ID" value="PJI32913.1"/>
    <property type="molecule type" value="Genomic_DNA"/>
</dbReference>
<protein>
    <recommendedName>
        <fullName evidence="7">RcnB family protein</fullName>
    </recommendedName>
</protein>
<organism evidence="3 5">
    <name type="scientific">Acinetobacter pseudolwoffii</name>
    <dbReference type="NCBI Taxonomy" id="2053287"/>
    <lineage>
        <taxon>Bacteria</taxon>
        <taxon>Pseudomonadati</taxon>
        <taxon>Pseudomonadota</taxon>
        <taxon>Gammaproteobacteria</taxon>
        <taxon>Moraxellales</taxon>
        <taxon>Moraxellaceae</taxon>
        <taxon>Acinetobacter</taxon>
    </lineage>
</organism>
<dbReference type="EMBL" id="PHRG01000001">
    <property type="protein sequence ID" value="PJO76601.1"/>
    <property type="molecule type" value="Genomic_DNA"/>
</dbReference>
<evidence type="ECO:0000313" key="4">
    <source>
        <dbReference type="EMBL" id="PJO76601.1"/>
    </source>
</evidence>
<accession>A0A2H9UMK1</accession>
<dbReference type="InterPro" id="IPR024572">
    <property type="entry name" value="RcnB"/>
</dbReference>
<evidence type="ECO:0000313" key="3">
    <source>
        <dbReference type="EMBL" id="PJI32913.1"/>
    </source>
</evidence>
<feature type="region of interest" description="Disordered" evidence="1">
    <location>
        <begin position="38"/>
        <end position="78"/>
    </location>
</feature>
<gene>
    <name evidence="3" type="ORF">CU320_05955</name>
    <name evidence="4" type="ORF">CWI32_02910</name>
</gene>